<comment type="subcellular location">
    <subcellularLocation>
        <location evidence="1 11">Cell outer membrane</location>
        <topology evidence="1 11">Multi-pass membrane protein</topology>
    </subcellularLocation>
</comment>
<dbReference type="RefSeq" id="WP_188860491.1">
    <property type="nucleotide sequence ID" value="NZ_BMLT01000004.1"/>
</dbReference>
<proteinExistence type="inferred from homology"/>
<evidence type="ECO:0000256" key="3">
    <source>
        <dbReference type="ARBA" id="ARBA00022452"/>
    </source>
</evidence>
<dbReference type="InterPro" id="IPR036942">
    <property type="entry name" value="Beta-barrel_TonB_sf"/>
</dbReference>
<keyword evidence="9 11" id="KW-0472">Membrane</keyword>
<evidence type="ECO:0000256" key="10">
    <source>
        <dbReference type="ARBA" id="ARBA00023237"/>
    </source>
</evidence>
<gene>
    <name evidence="16" type="ORF">GCM10011348_20530</name>
</gene>
<dbReference type="PANTHER" id="PTHR30069:SF53">
    <property type="entry name" value="COLICIN I RECEPTOR-RELATED"/>
    <property type="match status" value="1"/>
</dbReference>
<evidence type="ECO:0000256" key="4">
    <source>
        <dbReference type="ARBA" id="ARBA00022692"/>
    </source>
</evidence>
<dbReference type="GO" id="GO:0046930">
    <property type="term" value="C:pore complex"/>
    <property type="evidence" value="ECO:0007669"/>
    <property type="project" value="UniProtKB-KW"/>
</dbReference>
<keyword evidence="10 11" id="KW-0998">Cell outer membrane</keyword>
<accession>A0A917ZG07</accession>
<feature type="domain" description="TonB-dependent receptor plug" evidence="15">
    <location>
        <begin position="41"/>
        <end position="145"/>
    </location>
</feature>
<evidence type="ECO:0000313" key="17">
    <source>
        <dbReference type="Proteomes" id="UP000599578"/>
    </source>
</evidence>
<reference evidence="16 17" key="1">
    <citation type="journal article" date="2014" name="Int. J. Syst. Evol. Microbiol.">
        <title>Complete genome sequence of Corynebacterium casei LMG S-19264T (=DSM 44701T), isolated from a smear-ripened cheese.</title>
        <authorList>
            <consortium name="US DOE Joint Genome Institute (JGI-PGF)"/>
            <person name="Walter F."/>
            <person name="Albersmeier A."/>
            <person name="Kalinowski J."/>
            <person name="Ruckert C."/>
        </authorList>
    </citation>
    <scope>NUCLEOTIDE SEQUENCE [LARGE SCALE GENOMIC DNA]</scope>
    <source>
        <strain evidence="16 17">CGMCC 1.7286</strain>
    </source>
</reference>
<keyword evidence="2 11" id="KW-0813">Transport</keyword>
<dbReference type="InterPro" id="IPR039426">
    <property type="entry name" value="TonB-dep_rcpt-like"/>
</dbReference>
<feature type="domain" description="TonB-dependent receptor-like beta-barrel" evidence="14">
    <location>
        <begin position="198"/>
        <end position="567"/>
    </location>
</feature>
<keyword evidence="4 11" id="KW-0812">Transmembrane</keyword>
<feature type="chain" id="PRO_5036766260" evidence="13">
    <location>
        <begin position="20"/>
        <end position="594"/>
    </location>
</feature>
<protein>
    <submittedName>
        <fullName evidence="16">TonB-dependent receptor</fullName>
    </submittedName>
</protein>
<evidence type="ECO:0000256" key="9">
    <source>
        <dbReference type="ARBA" id="ARBA00023136"/>
    </source>
</evidence>
<comment type="similarity">
    <text evidence="11 12">Belongs to the TonB-dependent receptor family.</text>
</comment>
<keyword evidence="7 12" id="KW-0798">TonB box</keyword>
<keyword evidence="6" id="KW-0406">Ion transport</keyword>
<evidence type="ECO:0000256" key="12">
    <source>
        <dbReference type="RuleBase" id="RU003357"/>
    </source>
</evidence>
<dbReference type="Pfam" id="PF07715">
    <property type="entry name" value="Plug"/>
    <property type="match status" value="1"/>
</dbReference>
<evidence type="ECO:0000256" key="7">
    <source>
        <dbReference type="ARBA" id="ARBA00023077"/>
    </source>
</evidence>
<name>A0A917ZG07_9GAMM</name>
<dbReference type="Gene3D" id="2.40.170.20">
    <property type="entry name" value="TonB-dependent receptor, beta-barrel domain"/>
    <property type="match status" value="1"/>
</dbReference>
<dbReference type="Proteomes" id="UP000599578">
    <property type="component" value="Unassembled WGS sequence"/>
</dbReference>
<evidence type="ECO:0000256" key="5">
    <source>
        <dbReference type="ARBA" id="ARBA00022729"/>
    </source>
</evidence>
<dbReference type="GO" id="GO:0015288">
    <property type="term" value="F:porin activity"/>
    <property type="evidence" value="ECO:0007669"/>
    <property type="project" value="UniProtKB-KW"/>
</dbReference>
<dbReference type="CDD" id="cd01347">
    <property type="entry name" value="ligand_gated_channel"/>
    <property type="match status" value="1"/>
</dbReference>
<dbReference type="Pfam" id="PF00593">
    <property type="entry name" value="TonB_dep_Rec_b-barrel"/>
    <property type="match status" value="1"/>
</dbReference>
<evidence type="ECO:0000259" key="14">
    <source>
        <dbReference type="Pfam" id="PF00593"/>
    </source>
</evidence>
<evidence type="ECO:0000256" key="2">
    <source>
        <dbReference type="ARBA" id="ARBA00022448"/>
    </source>
</evidence>
<dbReference type="GO" id="GO:0015420">
    <property type="term" value="F:ABC-type vitamin B12 transporter activity"/>
    <property type="evidence" value="ECO:0007669"/>
    <property type="project" value="InterPro"/>
</dbReference>
<dbReference type="GO" id="GO:0009279">
    <property type="term" value="C:cell outer membrane"/>
    <property type="evidence" value="ECO:0007669"/>
    <property type="project" value="UniProtKB-SubCell"/>
</dbReference>
<evidence type="ECO:0000259" key="15">
    <source>
        <dbReference type="Pfam" id="PF07715"/>
    </source>
</evidence>
<keyword evidence="8" id="KW-0626">Porin</keyword>
<evidence type="ECO:0000256" key="6">
    <source>
        <dbReference type="ARBA" id="ARBA00023065"/>
    </source>
</evidence>
<dbReference type="SUPFAM" id="SSF56935">
    <property type="entry name" value="Porins"/>
    <property type="match status" value="1"/>
</dbReference>
<sequence>MKQLSLPAVLLLGSSGVFADTGTALAPVVVTATRTAQTADATLAPVTVITREEIERSSAQMLPEVLRGVPGLTLSNTGGPGKETSIFLRGTNSNHVLVLIDGIKVGSVTTGKVAIQDLPLSQVERIELVRGPRSSLYGSEAIGGVIQIFTRRGGGDLKPRASLTLGSHDTLEGSLGLSGGSDAGWFNLGLGGLDTDGFDARRDAEPDDDGYRNQSVSLRAGRTLGERTEVEMNWLRTEADVEYDGFYNESESEQQVLGARLKTMLSERWDSTLQLGRSWDESDNFSDGVFMSRYDTRRDSASWQNDIAVGDDLLTLGLDYQNDELDSSEAYDTRERDNRGAFGQYQFDLGAHELIAALRYDDNEQFGHQSTGSLGWGYDLDRSLRLVASYGTAFRAPSFNELYFPNYGTPDLPPEESENLEVGLQGRHAYGSWSLSLFQNDIDNLISSVLVDPATYSYRAASIDSARIRGLEAVYAVAYQSWSLSANLLLSDPEDRDDGSQLRRRARRVLNVDLDRRFGDLTVGGVFHAESRRPDGSVTLAGYGTFDLRANYRLAADWTFGARVANLFDKDYETAAGYNQDDRAYYVTLGYAPR</sequence>
<dbReference type="InterPro" id="IPR037066">
    <property type="entry name" value="Plug_dom_sf"/>
</dbReference>
<evidence type="ECO:0000256" key="8">
    <source>
        <dbReference type="ARBA" id="ARBA00023114"/>
    </source>
</evidence>
<keyword evidence="17" id="KW-1185">Reference proteome</keyword>
<keyword evidence="5 13" id="KW-0732">Signal</keyword>
<dbReference type="InterPro" id="IPR012910">
    <property type="entry name" value="Plug_dom"/>
</dbReference>
<dbReference type="NCBIfam" id="TIGR01779">
    <property type="entry name" value="TonB-B12"/>
    <property type="match status" value="1"/>
</dbReference>
<evidence type="ECO:0000256" key="13">
    <source>
        <dbReference type="SAM" id="SignalP"/>
    </source>
</evidence>
<dbReference type="InterPro" id="IPR000531">
    <property type="entry name" value="Beta-barrel_TonB"/>
</dbReference>
<organism evidence="16 17">
    <name type="scientific">Marinobacterium nitratireducens</name>
    <dbReference type="NCBI Taxonomy" id="518897"/>
    <lineage>
        <taxon>Bacteria</taxon>
        <taxon>Pseudomonadati</taxon>
        <taxon>Pseudomonadota</taxon>
        <taxon>Gammaproteobacteria</taxon>
        <taxon>Oceanospirillales</taxon>
        <taxon>Oceanospirillaceae</taxon>
        <taxon>Marinobacterium</taxon>
    </lineage>
</organism>
<dbReference type="InterPro" id="IPR010101">
    <property type="entry name" value="B12_transptr_BtuB"/>
</dbReference>
<dbReference type="PROSITE" id="PS52016">
    <property type="entry name" value="TONB_DEPENDENT_REC_3"/>
    <property type="match status" value="1"/>
</dbReference>
<dbReference type="GO" id="GO:0006811">
    <property type="term" value="P:monoatomic ion transport"/>
    <property type="evidence" value="ECO:0007669"/>
    <property type="project" value="UniProtKB-KW"/>
</dbReference>
<evidence type="ECO:0000256" key="1">
    <source>
        <dbReference type="ARBA" id="ARBA00004571"/>
    </source>
</evidence>
<keyword evidence="16" id="KW-0675">Receptor</keyword>
<dbReference type="EMBL" id="BMLT01000004">
    <property type="protein sequence ID" value="GGO81454.1"/>
    <property type="molecule type" value="Genomic_DNA"/>
</dbReference>
<comment type="caution">
    <text evidence="16">The sequence shown here is derived from an EMBL/GenBank/DDBJ whole genome shotgun (WGS) entry which is preliminary data.</text>
</comment>
<evidence type="ECO:0000313" key="16">
    <source>
        <dbReference type="EMBL" id="GGO81454.1"/>
    </source>
</evidence>
<feature type="signal peptide" evidence="13">
    <location>
        <begin position="1"/>
        <end position="19"/>
    </location>
</feature>
<dbReference type="Gene3D" id="2.170.130.10">
    <property type="entry name" value="TonB-dependent receptor, plug domain"/>
    <property type="match status" value="1"/>
</dbReference>
<keyword evidence="3 11" id="KW-1134">Transmembrane beta strand</keyword>
<dbReference type="AlphaFoldDB" id="A0A917ZG07"/>
<evidence type="ECO:0000256" key="11">
    <source>
        <dbReference type="PROSITE-ProRule" id="PRU01360"/>
    </source>
</evidence>
<dbReference type="PANTHER" id="PTHR30069">
    <property type="entry name" value="TONB-DEPENDENT OUTER MEMBRANE RECEPTOR"/>
    <property type="match status" value="1"/>
</dbReference>